<accession>A0A1B0G6N0</accession>
<evidence type="ECO:0000313" key="8">
    <source>
        <dbReference type="EnsemblMetazoa" id="GMOY008974-PA"/>
    </source>
</evidence>
<dbReference type="PROSITE" id="PS00122">
    <property type="entry name" value="CARBOXYLESTERASE_B_1"/>
    <property type="match status" value="1"/>
</dbReference>
<feature type="domain" description="Carboxylesterase type B" evidence="7">
    <location>
        <begin position="3225"/>
        <end position="3728"/>
    </location>
</feature>
<feature type="domain" description="Carboxylesterase type B" evidence="7">
    <location>
        <begin position="1112"/>
        <end position="1618"/>
    </location>
</feature>
<feature type="domain" description="Carboxylesterase type B" evidence="7">
    <location>
        <begin position="2345"/>
        <end position="2724"/>
    </location>
</feature>
<dbReference type="EMBL" id="CCAG010009612">
    <property type="status" value="NOT_ANNOTATED_CDS"/>
    <property type="molecule type" value="Genomic_DNA"/>
</dbReference>
<dbReference type="Pfam" id="PF00135">
    <property type="entry name" value="COesterase"/>
    <property type="match status" value="9"/>
</dbReference>
<feature type="domain" description="Carboxylesterase type B" evidence="7">
    <location>
        <begin position="6"/>
        <end position="516"/>
    </location>
</feature>
<dbReference type="EC" id="3.1.1.1" evidence="6"/>
<organism evidence="8 9">
    <name type="scientific">Glossina morsitans morsitans</name>
    <name type="common">Savannah tsetse fly</name>
    <dbReference type="NCBI Taxonomy" id="37546"/>
    <lineage>
        <taxon>Eukaryota</taxon>
        <taxon>Metazoa</taxon>
        <taxon>Ecdysozoa</taxon>
        <taxon>Arthropoda</taxon>
        <taxon>Hexapoda</taxon>
        <taxon>Insecta</taxon>
        <taxon>Pterygota</taxon>
        <taxon>Neoptera</taxon>
        <taxon>Endopterygota</taxon>
        <taxon>Diptera</taxon>
        <taxon>Brachycera</taxon>
        <taxon>Muscomorpha</taxon>
        <taxon>Hippoboscoidea</taxon>
        <taxon>Glossinidae</taxon>
        <taxon>Glossina</taxon>
    </lineage>
</organism>
<evidence type="ECO:0000256" key="3">
    <source>
        <dbReference type="ARBA" id="ARBA00022801"/>
    </source>
</evidence>
<comment type="similarity">
    <text evidence="1">Belongs to the type-B carboxylesterase/lipase family.</text>
</comment>
<feature type="domain" description="Carboxylesterase type B" evidence="7">
    <location>
        <begin position="3761"/>
        <end position="4267"/>
    </location>
</feature>
<dbReference type="SUPFAM" id="SSF53474">
    <property type="entry name" value="alpha/beta-Hydrolases"/>
    <property type="match status" value="8"/>
</dbReference>
<proteinExistence type="inferred from homology"/>
<feature type="domain" description="Carboxylesterase type B" evidence="7">
    <location>
        <begin position="543"/>
        <end position="1044"/>
    </location>
</feature>
<reference evidence="8" key="1">
    <citation type="submission" date="2020-05" db="UniProtKB">
        <authorList>
            <consortium name="EnsemblMetazoa"/>
        </authorList>
    </citation>
    <scope>IDENTIFICATION</scope>
    <source>
        <strain evidence="8">Yale</strain>
    </source>
</reference>
<evidence type="ECO:0000259" key="7">
    <source>
        <dbReference type="Pfam" id="PF00135"/>
    </source>
</evidence>
<dbReference type="InterPro" id="IPR029058">
    <property type="entry name" value="AB_hydrolase_fold"/>
</dbReference>
<sequence>MTDCHPVITTTHGCVKGLWKCSVYNDNYYSFEKIPYAQPPINNLRFKAPQPITPWAEVRECYQLDVKPLQQNYFKKIVEGSEDCLYLNVYAKKLISSKPLPVMIYLYGGAFELGDATTNNLGPDYFMMEDVILVTMNYRLGPLGFLSFEDPSLDIPGNAGLKDQLMAIKWFKENCLNFNGDPDNITLFGESAGSAAAHLLMMSEKTRGLFHKAILMSGTINNKWACVPPGNYAYRLAKATGYEGEDSDPLILRHLQQIPSAKLTSVDVLTEEEIFNDVAFVWGPIVEPYDSPSALITRSLDKLFTTSWSNEIPLILGGTSFEGLLKLPSIKKRPQRIEILNEKPELIVPQDIRLKQTLEESQSLGRQILKMYFHNKDLNIENVLNYLEILSYTRYWIGFQFTIFQRLRYATRSPTYMYRFDFDSPTFNLYRLKYCGREVRGAAHADDVSYLFYCRRAWKLPLDSLEYLTIRRMIGMWTSFANTSNPNCKEIQSSEWTCVSDKQPFAALNISDEVQMLKELPETENSGSVLRKLLSAMSANIYQVITLPVGQIRGIQQQTIYNDEYFSFEGIPYAQPPVGELRFKAPLPAKPWSGVRDCADFQVKPMQKDPKTGLAVGSEDCLYLNVYTKQLHSSESLPVMLYIYGGGFYKGEGTRYLYSPDYLMRANVVVVTFNYRLDSLGFLSLKDRELQVPGNAGLKDQVLALKWVKQYIKYFNGNNENITVFGCSAGAASTHLLMLTSQTENLFHKAICMSASALNVWACKPANDYAYRLAKCYGYQYENNDRLVLEFLKSLDAEKLVLHNIYNEENLGQELAFTPTIEPYHSDNCIIDIEPEAMLPTAWGNQIPLIVGSVADEGLIIYRSLKNHLKKLKISQEEPESLIPQIIKSKKNSELYKKLIEIHFGHEGPKENMMEEFIKFYGCFIINYGVQRLITSRLTYSKAPTYRYRFAFDSPTFNHYRTLFCGNDLKNGVPHAEDLSYLWFSSSSWKLDSNTLEFKMIKTIVDIFTSFSQTSDPNCFALQPTKWKPLNPSDNYLALLIDEDIKFTSTVELSISKMSRHLTASFSHFGNLRAVQFNAYSLVKHLKFAIKQFHLTNSKKTTSLVMQSGTNDEILEISQGLIKGLKCTSLYDQIYYSFEGIPYAQPPVGSLRFKSPVPAGGWLNVRNCTEFKVKPVQKNNLGIIEGSEDCLYLNVYSKDIKSSQKLPVMVWIYGGGFSTGSCVKDKFGPDYLMHEDVVVVTFNYRVSVLGFLSLSDPALKVPGNAGLKDQVLALEWVKKNIVHFGGDSNNITLFGESAGAASIHYLLSTNRTRHMFHKAICMSGCMLNNWAFSYDAPVLSSLVACSKGYKGPKDNERLILEFLQHLPANELIDVDAINDEVRARGYLYAFMPSFEPYESDDSIITQPLWASMKTAWGNEIPLVIGGTSFEGLLMYPRLKKRPEIMSRIAQKPEKLLPQDISLIGQRKQVKGLSETLRETHFGDKELNEENILLFLDYFSYRLFWHPLHRVIAARLKYASASTYQYCFDFDSPTFNHHRNMFCGKDITEGVAHADDLSYLFYSYYSRPLNNDSMEYLTIQRLIKMWTTFAKNSNPNCVYVNDWEEVTTAGIYKWLNIGSDLIFGDMPTCVKNKFQVWDNLYGENLVEFIVYRVQQYYLTTNEHEIVNTLSGRVKGVKRKTIYHKFYYAFEGIPYAKPPIGKLRFRAPQPAEPWKHVRDCTNCRSKPTQRNVLERFVQGSEDCLYLNVYTKKLNSENPLPVMVWIYGGGFQLGEATRDFYSPDYFMFKDVVLVTVNYRLGVFGNFNDPELDIPGNAGLKDQVMALRWVKDNIQNFNGDPNNITLFGESAGAVSVHFLMLSEQGRGLFHKAILQSGCTLNSWVSTALADRNYRFACSLGYRGNNNDQDIYRFISKLEAKRLTNPEPRLLNKAERFNNILAIFLPVVEPYETHQCIISRSYKDCLQEAWSNHIPLMIGGVSSEGLLCKNVVELYPFLIDDLGNCSSLLMPETIISRSPQEIEKMSLELKRAYFETSKLSAKQNLYEYLHLVSHRSFWHGIHRVILARRKYASVAATYCYRFDFDSKFLNQIRIIKCGSKVNGVCHGDDLCYLFYNVLVTGLDININEYKTIQRMIAMWYNFALNSDPNCPEIQPTKWEQLHKHPEAYRCLNIGEELEFIELPDYNKLKKEYVTLELPQGRIRGYKAQALYGDCYYSFEGIPYAEPPLGSLRFLSPVPVKKWSGLKDCLDFANKPLQKNEWGLIEGSEDCLYLNVFTKNIQPVKKLPVIIWIPGGGFVTGGCPKEYIYGPDYFMMEEVILVTFNYRLSVFGNIIFTTICISKYILLFSRFLGFLSLCDPAAKVPGNAGLKDQVLALKWVRANIELFGGDERNICICGDCAGAASVHYMLSTEHTNNVFQKAICQSGSFLHNWTVGYHNIEMSYNLACRKGYKGPRENDVLILKFLQSVPAEKLIDIDDLDMIARYKGYLFAFLPSIEPYECEDTIISKPVWEVVKKAWGNKVPLIVGGCSFEGLYFYPILKKLPDFLDHIIKNPVKLLPSDMPMDCEEKECAERCEELAKTLTKVHFANKLVGRENILPVLDYFSYRLSWHGLHRFVLARIKYAKKTPTYQYIFDFDSKDFNHHRDLYCGGDITEGVAHSDDLSYLFYSFYSGRRLNEKSNEFLTIQRMVKIWATFAKTSNPNCEYISNWEDVGSAGENKWLNIGSQLKFVDVPTKILEKFQVWDNLYAQGCIRGLKLQSIYGDWYYSFEGIPFAEPPVGRLRFKSPQPIGCWSGVKDCLQFKHKPLQKNENGEIEGSEDCLYLNVFSKNISTKEKLPVLVWIYGGGFGTGGCIRDYIYGPDYFMMEDVVLVTFNYRLSMIGFLSLGDPDVEVPGNAGLKDQVLALKWVKCNIGCFGGDPNNVTLFGQNAGGSSVHYMLCTERARNLFHKAICQSGCMLHDWAISHDAIELTYLLACRKGYKGPRDNDKCILEFLQAVPAEKLIDIDDLDTVGRYKSYLYAFMPSIEPYENEDSIITRPIWDLIKSAWGNSIPLIVGGTSFEGLFMYPLLKKLPEVVERLKNKRVKLLPNDVPVECTNMAKILTKLHFGDKQTIEESVCPLLDYYSYRMIWHGLHRFLLARLKYAKAPTYQYCFDFDSPIFNHHRELLSGGDFTEGVAHGDDLSYLFYSYYSSKLDKYCQEYFIIRRKDDSYVHRCESMKLDEDEFGENTEVVLTPSGSVRGLKSISIYGHEYCSFEGVPYAEPPLGQLRFKSPVPAKAWAGIKDCRYSKSKAMQKNSQGVIEGSEDCLYLNIFSKDVHSKTKLPVMVWIHGGGFSTGSCIKDYICGPDYFMMEDVVLVTFNYRLSMFGFLSLCDPSVCVPGNAGLKDQVLALKWIKNNISYFGGDANCITLFGQDAGAVSVHFMLSTDRACNLFHKAICQSGCMLNDWAISHDAIEMSYLLACRKGYKGCRDDDICILKFLQSVPAEKLVDIDDLDTVGRYKGYFSAFMPSIEPYESDDSIIAKPIWELIRSAWGNNVPLIIGATSFEGLCIYPVLKKIPELLERLKNKWERLLPNDVPAWDEQTKLIDSLMAVHSIDSDISRENMCALLDVILLLSLILAWNASFLLSRYKYAKADTYQYRFDYSTDNFNHHRMIYCGNDVSSGVAHGDDLSYLFYSYYTIKPKPETCEYSMIKRMIKMLTAFAKTSNPNCECICNWSNICEAGIQKWLNMSDDWSFVSMPYDVQEKFAAWNNLYGEYLVGERSQILKTPQGMVQGLKLESVYGDSYYSFEGIPYAEPPVGKLRFKSPVPSKKWFGVRDCCRFTCKAIQKNQHGIIEGTEDCLYLNVYSKNIHCAKKKLPVMVWIHGGGFTTGSGIRDFICGPDYFMMENIVLVTFNYRLSMFGFLSLSDPCVKVPGNAGLKDQMLAIRWVKDNICYFGGDSENITLFGQDAGGASVHYLLSSEHARDLFQKAIIQSGCFLHEWALSYDAVQLSYLLACRKGYRGSKENDECILEYLQSVPAEILVDIDDLDVLGRYKGYLYAFLPSVEPYESEDSIITKSVWDLIRTGWGNNIPVMIGGTSFEGLCMYPILKKIPELLERLRKKRERLLPNDIPCGCDYLNLTEELISAHFRENQISEEDILPFLDYYSYRLFWHGMYRLLQARSKYGKASTYLYCFDFDSPTFNHHRTMYLGNDVYRGVAHGDDLSYLFFSCYSSVLDTTAREYFMIKRMVRIWSAFAKNSNPNCEYVCTWDDINTSGLSKWMSIACELRFIDIPANVQEKFKIWNNLYGSRLIE</sequence>
<dbReference type="FunFam" id="3.40.50.1820:FF:000092">
    <property type="entry name" value="Carboxylic ester hydrolase"/>
    <property type="match status" value="7"/>
</dbReference>
<evidence type="ECO:0000313" key="9">
    <source>
        <dbReference type="Proteomes" id="UP000092444"/>
    </source>
</evidence>
<dbReference type="GO" id="GO:0106435">
    <property type="term" value="F:carboxylesterase activity"/>
    <property type="evidence" value="ECO:0007669"/>
    <property type="project" value="UniProtKB-EC"/>
</dbReference>
<dbReference type="STRING" id="37546.A0A1B0G6N0"/>
<dbReference type="Gene3D" id="3.40.50.1820">
    <property type="entry name" value="alpha/beta hydrolase"/>
    <property type="match status" value="8"/>
</dbReference>
<keyword evidence="3" id="KW-0378">Hydrolase</keyword>
<evidence type="ECO:0000256" key="5">
    <source>
        <dbReference type="ARBA" id="ARBA00023180"/>
    </source>
</evidence>
<dbReference type="PANTHER" id="PTHR43142:SF1">
    <property type="entry name" value="CARBOXYLIC ESTER HYDROLASE"/>
    <property type="match status" value="1"/>
</dbReference>
<keyword evidence="9" id="KW-1185">Reference proteome</keyword>
<dbReference type="InterPro" id="IPR002018">
    <property type="entry name" value="CarbesteraseB"/>
</dbReference>
<dbReference type="InterPro" id="IPR019826">
    <property type="entry name" value="Carboxylesterase_B_AS"/>
</dbReference>
<evidence type="ECO:0000256" key="6">
    <source>
        <dbReference type="ARBA" id="ARBA00039155"/>
    </source>
</evidence>
<feature type="domain" description="Carboxylesterase type B" evidence="7">
    <location>
        <begin position="2190"/>
        <end position="2326"/>
    </location>
</feature>
<dbReference type="PANTHER" id="PTHR43142">
    <property type="entry name" value="CARBOXYLIC ESTER HYDROLASE"/>
    <property type="match status" value="1"/>
</dbReference>
<dbReference type="Proteomes" id="UP000092444">
    <property type="component" value="Unassembled WGS sequence"/>
</dbReference>
<keyword evidence="4" id="KW-1015">Disulfide bond</keyword>
<evidence type="ECO:0000256" key="4">
    <source>
        <dbReference type="ARBA" id="ARBA00023157"/>
    </source>
</evidence>
<dbReference type="EnsemblMetazoa" id="GMOY008974-RA">
    <property type="protein sequence ID" value="GMOY008974-PA"/>
    <property type="gene ID" value="GMOY008974"/>
</dbReference>
<name>A0A1B0G6N0_GLOMM</name>
<keyword evidence="5" id="KW-0325">Glycoprotein</keyword>
<evidence type="ECO:0000256" key="2">
    <source>
        <dbReference type="ARBA" id="ARBA00022487"/>
    </source>
</evidence>
<feature type="domain" description="Carboxylesterase type B" evidence="7">
    <location>
        <begin position="1663"/>
        <end position="2172"/>
    </location>
</feature>
<protein>
    <recommendedName>
        <fullName evidence="6">carboxylesterase</fullName>
        <ecNumber evidence="6">3.1.1.1</ecNumber>
    </recommendedName>
</protein>
<feature type="domain" description="Carboxylesterase type B" evidence="7">
    <location>
        <begin position="2745"/>
        <end position="3201"/>
    </location>
</feature>
<evidence type="ECO:0000256" key="1">
    <source>
        <dbReference type="ARBA" id="ARBA00005964"/>
    </source>
</evidence>
<keyword evidence="2" id="KW-0719">Serine esterase</keyword>